<protein>
    <submittedName>
        <fullName evidence="1">Uncharacterized protein</fullName>
    </submittedName>
</protein>
<evidence type="ECO:0000313" key="2">
    <source>
        <dbReference type="Proteomes" id="UP000798046"/>
    </source>
</evidence>
<dbReference type="Proteomes" id="UP000798046">
    <property type="component" value="Unassembled WGS sequence"/>
</dbReference>
<gene>
    <name evidence="1" type="ORF">F6V30_14085</name>
</gene>
<reference evidence="1 2" key="1">
    <citation type="journal article" date="2020" name="Microorganisms">
        <title>Description of Three Novel Members in the Family Geobacteraceae, Oryzomonas japonicum gen. nov., sp. nov., Oryzomonas sagensis sp. nov., and Oryzomonas ruber sp. nov.</title>
        <authorList>
            <person name="Xu Z."/>
            <person name="Masuda Y."/>
            <person name="Hayakawa C."/>
            <person name="Ushijima N."/>
            <person name="Kawano K."/>
            <person name="Shiratori Y."/>
            <person name="Senoo K."/>
            <person name="Itoh H."/>
        </authorList>
    </citation>
    <scope>NUCLEOTIDE SEQUENCE [LARGE SCALE GENOMIC DNA]</scope>
    <source>
        <strain evidence="1 2">Red100</strain>
    </source>
</reference>
<evidence type="ECO:0000313" key="1">
    <source>
        <dbReference type="EMBL" id="KAB0668963.1"/>
    </source>
</evidence>
<sequence>MQKFAKLFETQEHGQILVKLDSGDDGAPELRYYFAPEGLGVCSMAINGKDTDKGWSAMAQVFDEQTSETASEVVADLKRQMGI</sequence>
<keyword evidence="2" id="KW-1185">Reference proteome</keyword>
<organism evidence="1 2">
    <name type="scientific">Oryzomonas sagensis</name>
    <dbReference type="NCBI Taxonomy" id="2603857"/>
    <lineage>
        <taxon>Bacteria</taxon>
        <taxon>Pseudomonadati</taxon>
        <taxon>Thermodesulfobacteriota</taxon>
        <taxon>Desulfuromonadia</taxon>
        <taxon>Geobacterales</taxon>
        <taxon>Geobacteraceae</taxon>
        <taxon>Oryzomonas</taxon>
    </lineage>
</organism>
<dbReference type="EMBL" id="VZRA01000004">
    <property type="protein sequence ID" value="KAB0668963.1"/>
    <property type="molecule type" value="Genomic_DNA"/>
</dbReference>
<name>A0ABQ6TL17_9BACT</name>
<accession>A0ABQ6TL17</accession>
<comment type="caution">
    <text evidence="1">The sequence shown here is derived from an EMBL/GenBank/DDBJ whole genome shotgun (WGS) entry which is preliminary data.</text>
</comment>
<dbReference type="RefSeq" id="WP_151157599.1">
    <property type="nucleotide sequence ID" value="NZ_VZRA01000004.1"/>
</dbReference>
<proteinExistence type="predicted"/>